<evidence type="ECO:0000256" key="3">
    <source>
        <dbReference type="SAM" id="Phobius"/>
    </source>
</evidence>
<dbReference type="AlphaFoldDB" id="A0A3R9YVV4"/>
<evidence type="ECO:0008006" key="6">
    <source>
        <dbReference type="Google" id="ProtNLM"/>
    </source>
</evidence>
<keyword evidence="5" id="KW-1185">Reference proteome</keyword>
<keyword evidence="3" id="KW-0812">Transmembrane</keyword>
<dbReference type="RefSeq" id="WP_126697645.1">
    <property type="nucleotide sequence ID" value="NZ_RWKW01000002.1"/>
</dbReference>
<feature type="coiled-coil region" evidence="1">
    <location>
        <begin position="374"/>
        <end position="401"/>
    </location>
</feature>
<accession>A0A3R9YVV4</accession>
<feature type="transmembrane region" description="Helical" evidence="3">
    <location>
        <begin position="206"/>
        <end position="227"/>
    </location>
</feature>
<comment type="caution">
    <text evidence="4">The sequence shown here is derived from an EMBL/GenBank/DDBJ whole genome shotgun (WGS) entry which is preliminary data.</text>
</comment>
<reference evidence="4 5" key="1">
    <citation type="submission" date="2018-12" db="EMBL/GenBank/DDBJ databases">
        <title>Mesorhizobium carbonis sp. nov., isolated from coal mine water.</title>
        <authorList>
            <person name="Xin W."/>
            <person name="Xu Z."/>
            <person name="Xiang F."/>
            <person name="Zhang J."/>
            <person name="Xi L."/>
            <person name="Liu J."/>
        </authorList>
    </citation>
    <scope>NUCLEOTIDE SEQUENCE [LARGE SCALE GENOMIC DNA]</scope>
    <source>
        <strain evidence="4 5">B2.3</strain>
    </source>
</reference>
<protein>
    <recommendedName>
        <fullName evidence="6">Inner membrane protein</fullName>
    </recommendedName>
</protein>
<keyword evidence="3" id="KW-1133">Transmembrane helix</keyword>
<organism evidence="4 5">
    <name type="scientific">Aquibium carbonis</name>
    <dbReference type="NCBI Taxonomy" id="2495581"/>
    <lineage>
        <taxon>Bacteria</taxon>
        <taxon>Pseudomonadati</taxon>
        <taxon>Pseudomonadota</taxon>
        <taxon>Alphaproteobacteria</taxon>
        <taxon>Hyphomicrobiales</taxon>
        <taxon>Phyllobacteriaceae</taxon>
        <taxon>Aquibium</taxon>
    </lineage>
</organism>
<dbReference type="OrthoDB" id="8480612at2"/>
<feature type="compositionally biased region" description="Low complexity" evidence="2">
    <location>
        <begin position="163"/>
        <end position="192"/>
    </location>
</feature>
<gene>
    <name evidence="4" type="ORF">EJC49_01355</name>
</gene>
<feature type="coiled-coil region" evidence="1">
    <location>
        <begin position="276"/>
        <end position="328"/>
    </location>
</feature>
<evidence type="ECO:0000256" key="2">
    <source>
        <dbReference type="SAM" id="MobiDB-lite"/>
    </source>
</evidence>
<keyword evidence="3" id="KW-0472">Membrane</keyword>
<sequence length="570" mass="56856">MARPPKIRHSKTHRDPVTIDLDPADVKRAPEATPASDKPANPGAPAKSTASAEANPGSGAKTATSDPRPIAAEAARTTQGPDAPRVDEATSETKETASKEPGAPKPVAAKDGASQDGALKAAPAAPASSPARASVSSPPPASKDTSSSSATPRGPQPVFGRDASASASSSATSSRAAPSPTPRPTAGTTTGSDGDKAAPRRGGLSLIAAGIVGGIVVLAGAGALQYAGVLPSPGASVEPGEPLGLDDLRAELAALRDQVAAGGGAAPTDPAEAARLDELAGAVDQLRTDVTELRSAISQGEGGDAAGLQALDQRMSELEATVASLGQSAGTGIGETVDLAPLTERIDAVESRLGEVSQAAQAAAQAAAGLPDRITSLDERLAAVDDRIDELAGQIEEQASNPGIALAIAAAGLKAAIDRGGPFMAELETYASIAPDAPEIADLRGLAASGVPTRAAISQEVDAAVDRMIAAAAPPAEDAGLFGRLFDSMQSVVKVRPIGDVEGDDVGAIAARLEAAILAGDYTRAASEYESLPEPAKQAGAEFIARVKARQTADELAERALSGALRTQEG</sequence>
<evidence type="ECO:0000256" key="1">
    <source>
        <dbReference type="SAM" id="Coils"/>
    </source>
</evidence>
<feature type="region of interest" description="Disordered" evidence="2">
    <location>
        <begin position="1"/>
        <end position="198"/>
    </location>
</feature>
<evidence type="ECO:0000313" key="5">
    <source>
        <dbReference type="Proteomes" id="UP000278398"/>
    </source>
</evidence>
<proteinExistence type="predicted"/>
<evidence type="ECO:0000313" key="4">
    <source>
        <dbReference type="EMBL" id="RST88371.1"/>
    </source>
</evidence>
<name>A0A3R9YVV4_9HYPH</name>
<dbReference type="Gene3D" id="1.10.287.1490">
    <property type="match status" value="1"/>
</dbReference>
<feature type="compositionally biased region" description="Low complexity" evidence="2">
    <location>
        <begin position="121"/>
        <end position="136"/>
    </location>
</feature>
<dbReference type="Proteomes" id="UP000278398">
    <property type="component" value="Unassembled WGS sequence"/>
</dbReference>
<dbReference type="EMBL" id="RWKW01000002">
    <property type="protein sequence ID" value="RST88371.1"/>
    <property type="molecule type" value="Genomic_DNA"/>
</dbReference>
<feature type="compositionally biased region" description="Basic and acidic residues" evidence="2">
    <location>
        <begin position="84"/>
        <end position="98"/>
    </location>
</feature>
<feature type="compositionally biased region" description="Basic residues" evidence="2">
    <location>
        <begin position="1"/>
        <end position="12"/>
    </location>
</feature>
<keyword evidence="1" id="KW-0175">Coiled coil</keyword>